<organism evidence="9 10">
    <name type="scientific">Saitozyma podzolica</name>
    <dbReference type="NCBI Taxonomy" id="1890683"/>
    <lineage>
        <taxon>Eukaryota</taxon>
        <taxon>Fungi</taxon>
        <taxon>Dikarya</taxon>
        <taxon>Basidiomycota</taxon>
        <taxon>Agaricomycotina</taxon>
        <taxon>Tremellomycetes</taxon>
        <taxon>Tremellales</taxon>
        <taxon>Trimorphomycetaceae</taxon>
        <taxon>Saitozyma</taxon>
    </lineage>
</organism>
<dbReference type="PANTHER" id="PTHR46154:SF2">
    <property type="entry name" value="SOLUTE SYMPORTER FAMILY TRANSPORTER (AFU_ORTHOLOGUE AFUA_6G03200)"/>
    <property type="match status" value="1"/>
</dbReference>
<feature type="transmembrane region" description="Helical" evidence="8">
    <location>
        <begin position="510"/>
        <end position="534"/>
    </location>
</feature>
<feature type="transmembrane region" description="Helical" evidence="8">
    <location>
        <begin position="271"/>
        <end position="289"/>
    </location>
</feature>
<dbReference type="STRING" id="1890683.A0A427YN35"/>
<comment type="caution">
    <text evidence="9">The sequence shown here is derived from an EMBL/GenBank/DDBJ whole genome shotgun (WGS) entry which is preliminary data.</text>
</comment>
<feature type="compositionally biased region" description="Basic and acidic residues" evidence="7">
    <location>
        <begin position="602"/>
        <end position="612"/>
    </location>
</feature>
<dbReference type="InterPro" id="IPR038377">
    <property type="entry name" value="Na/Glc_symporter_sf"/>
</dbReference>
<evidence type="ECO:0000256" key="6">
    <source>
        <dbReference type="RuleBase" id="RU362091"/>
    </source>
</evidence>
<evidence type="ECO:0008006" key="11">
    <source>
        <dbReference type="Google" id="ProtNLM"/>
    </source>
</evidence>
<feature type="transmembrane region" description="Helical" evidence="8">
    <location>
        <begin position="445"/>
        <end position="467"/>
    </location>
</feature>
<name>A0A427YN35_9TREE</name>
<protein>
    <recommendedName>
        <fullName evidence="11">Urea active transporter</fullName>
    </recommendedName>
</protein>
<feature type="transmembrane region" description="Helical" evidence="8">
    <location>
        <begin position="414"/>
        <end position="439"/>
    </location>
</feature>
<feature type="compositionally biased region" description="Acidic residues" evidence="7">
    <location>
        <begin position="632"/>
        <end position="642"/>
    </location>
</feature>
<accession>A0A427YN35</accession>
<comment type="similarity">
    <text evidence="2 6">Belongs to the sodium:solute symporter (SSF) (TC 2.A.21) family.</text>
</comment>
<dbReference type="EMBL" id="RSCD01000006">
    <property type="protein sequence ID" value="RSH92486.1"/>
    <property type="molecule type" value="Genomic_DNA"/>
</dbReference>
<evidence type="ECO:0000256" key="4">
    <source>
        <dbReference type="ARBA" id="ARBA00022989"/>
    </source>
</evidence>
<evidence type="ECO:0000256" key="8">
    <source>
        <dbReference type="SAM" id="Phobius"/>
    </source>
</evidence>
<dbReference type="Gene3D" id="1.20.1730.10">
    <property type="entry name" value="Sodium/glucose cotransporter"/>
    <property type="match status" value="1"/>
</dbReference>
<keyword evidence="3 8" id="KW-0812">Transmembrane</keyword>
<dbReference type="Pfam" id="PF00474">
    <property type="entry name" value="SSF"/>
    <property type="match status" value="1"/>
</dbReference>
<keyword evidence="5 8" id="KW-0472">Membrane</keyword>
<evidence type="ECO:0000313" key="9">
    <source>
        <dbReference type="EMBL" id="RSH92486.1"/>
    </source>
</evidence>
<feature type="transmembrane region" description="Helical" evidence="8">
    <location>
        <begin position="183"/>
        <end position="205"/>
    </location>
</feature>
<dbReference type="AlphaFoldDB" id="A0A427YN35"/>
<dbReference type="PANTHER" id="PTHR46154">
    <property type="match status" value="1"/>
</dbReference>
<dbReference type="Proteomes" id="UP000279259">
    <property type="component" value="Unassembled WGS sequence"/>
</dbReference>
<keyword evidence="4 8" id="KW-1133">Transmembrane helix</keyword>
<evidence type="ECO:0000256" key="3">
    <source>
        <dbReference type="ARBA" id="ARBA00022692"/>
    </source>
</evidence>
<reference evidence="9 10" key="1">
    <citation type="submission" date="2018-11" db="EMBL/GenBank/DDBJ databases">
        <title>Genome sequence of Saitozyma podzolica DSM 27192.</title>
        <authorList>
            <person name="Aliyu H."/>
            <person name="Gorte O."/>
            <person name="Ochsenreither K."/>
        </authorList>
    </citation>
    <scope>NUCLEOTIDE SEQUENCE [LARGE SCALE GENOMIC DNA]</scope>
    <source>
        <strain evidence="9 10">DSM 27192</strain>
    </source>
</reference>
<evidence type="ECO:0000313" key="10">
    <source>
        <dbReference type="Proteomes" id="UP000279259"/>
    </source>
</evidence>
<feature type="transmembrane region" description="Helical" evidence="8">
    <location>
        <begin position="652"/>
        <end position="671"/>
    </location>
</feature>
<dbReference type="PROSITE" id="PS50283">
    <property type="entry name" value="NA_SOLUT_SYMP_3"/>
    <property type="match status" value="1"/>
</dbReference>
<dbReference type="OrthoDB" id="6132759at2759"/>
<dbReference type="InterPro" id="IPR001734">
    <property type="entry name" value="Na/solute_symporter"/>
</dbReference>
<evidence type="ECO:0000256" key="2">
    <source>
        <dbReference type="ARBA" id="ARBA00006434"/>
    </source>
</evidence>
<feature type="transmembrane region" description="Helical" evidence="8">
    <location>
        <begin position="152"/>
        <end position="177"/>
    </location>
</feature>
<feature type="transmembrane region" description="Helical" evidence="8">
    <location>
        <begin position="20"/>
        <end position="43"/>
    </location>
</feature>
<dbReference type="GO" id="GO:0015204">
    <property type="term" value="F:urea transmembrane transporter activity"/>
    <property type="evidence" value="ECO:0007669"/>
    <property type="project" value="InterPro"/>
</dbReference>
<proteinExistence type="inferred from homology"/>
<feature type="transmembrane region" description="Helical" evidence="8">
    <location>
        <begin position="217"/>
        <end position="237"/>
    </location>
</feature>
<dbReference type="GO" id="GO:0005886">
    <property type="term" value="C:plasma membrane"/>
    <property type="evidence" value="ECO:0007669"/>
    <property type="project" value="TreeGrafter"/>
</dbReference>
<feature type="transmembrane region" description="Helical" evidence="8">
    <location>
        <begin position="474"/>
        <end position="498"/>
    </location>
</feature>
<feature type="transmembrane region" description="Helical" evidence="8">
    <location>
        <begin position="309"/>
        <end position="330"/>
    </location>
</feature>
<sequence length="694" mass="72700">MSLSQPQQGEKSFDLVLSQSTGYGVVVGLGAAFAVLMLAFTWLQRRFTRFNTSNAAEFATASRSIKPGLICAGIAGRTDFAQVSAWTWSATLLQSSAATYQSGLSAAWWYGVGGTIQIGFFAAIAAKVKQNANGATTFLQIAKARYGVPCHLLFTFYCLVCAHIVSGSVILGASATINALTGMDIYACNFLLPIGIAVYVIAGGLRATFICDFTHTVILFVIIYMFMFSAFATSPAIGSPGKMYDLLVSASSWSPVSGNQEGSYLTMKSNAGILFGGCTIASGFSGVFCDQGYWQRAIASRPKSTTKAYMLGGLSWFAIPWAFGTTMGLASKALVTNPSFPTYPYALSAAQQSAGLVAPAAAVTLLGSGGAAAVLLVTFMAATSAASAELIAASSVVVYDIIGTYIRPLTGKQVVYWSHIFIGAFGIWFGAWSCILHAASIDLGWLFYVQGVALTPAVVPIGLTVCWNRMSHVSAFYGTLFGTVCGMAGWFVGCHMIYGTINVTNLALPYSAICGSAPGLVLSSIATIVLAYLFPAQYDWVSTRAIAQADDDAPTNAKDDPRTIEAGTPVAASHLTTSTEKVLDARKGSAATTIVVPTGEGQGEKDLRHAKEQTTATVTPAAGDSMGPTSPESDDGDDEDEKEPDRAELQRVFVRASWISGIMALIITIVSDPGPATPAPPAAQPITAGSVLVK</sequence>
<evidence type="ECO:0000256" key="1">
    <source>
        <dbReference type="ARBA" id="ARBA00004141"/>
    </source>
</evidence>
<evidence type="ECO:0000256" key="7">
    <source>
        <dbReference type="SAM" id="MobiDB-lite"/>
    </source>
</evidence>
<keyword evidence="10" id="KW-1185">Reference proteome</keyword>
<dbReference type="CDD" id="cd11476">
    <property type="entry name" value="SLC5sbd_DUR3"/>
    <property type="match status" value="1"/>
</dbReference>
<evidence type="ECO:0000256" key="5">
    <source>
        <dbReference type="ARBA" id="ARBA00023136"/>
    </source>
</evidence>
<comment type="subcellular location">
    <subcellularLocation>
        <location evidence="1">Membrane</location>
        <topology evidence="1">Multi-pass membrane protein</topology>
    </subcellularLocation>
</comment>
<feature type="region of interest" description="Disordered" evidence="7">
    <location>
        <begin position="598"/>
        <end position="646"/>
    </location>
</feature>
<dbReference type="InterPro" id="IPR031155">
    <property type="entry name" value="DUR"/>
</dbReference>
<gene>
    <name evidence="9" type="ORF">EHS25_008902</name>
</gene>